<dbReference type="Proteomes" id="UP001056201">
    <property type="component" value="Chromosome 2"/>
</dbReference>
<protein>
    <submittedName>
        <fullName evidence="3">PqiC family protein</fullName>
    </submittedName>
</protein>
<dbReference type="Gene3D" id="3.40.50.10610">
    <property type="entry name" value="ABC-type transport auxiliary lipoprotein component"/>
    <property type="match status" value="1"/>
</dbReference>
<name>A0ABY4S6Z8_AQUTE</name>
<dbReference type="EMBL" id="CP097636">
    <property type="protein sequence ID" value="URI09173.1"/>
    <property type="molecule type" value="Genomic_DNA"/>
</dbReference>
<evidence type="ECO:0000259" key="2">
    <source>
        <dbReference type="Pfam" id="PF03886"/>
    </source>
</evidence>
<organism evidence="3 4">
    <name type="scientific">Aquincola tertiaricarbonis</name>
    <dbReference type="NCBI Taxonomy" id="391953"/>
    <lineage>
        <taxon>Bacteria</taxon>
        <taxon>Pseudomonadati</taxon>
        <taxon>Pseudomonadota</taxon>
        <taxon>Betaproteobacteria</taxon>
        <taxon>Burkholderiales</taxon>
        <taxon>Sphaerotilaceae</taxon>
        <taxon>Aquincola</taxon>
    </lineage>
</organism>
<dbReference type="Pfam" id="PF03886">
    <property type="entry name" value="ABC_trans_aux"/>
    <property type="match status" value="1"/>
</dbReference>
<evidence type="ECO:0000313" key="4">
    <source>
        <dbReference type="Proteomes" id="UP001056201"/>
    </source>
</evidence>
<proteinExistence type="predicted"/>
<feature type="signal peptide" evidence="1">
    <location>
        <begin position="1"/>
        <end position="24"/>
    </location>
</feature>
<evidence type="ECO:0000313" key="3">
    <source>
        <dbReference type="EMBL" id="URI09173.1"/>
    </source>
</evidence>
<feature type="domain" description="ABC-type transport auxiliary lipoprotein component" evidence="2">
    <location>
        <begin position="40"/>
        <end position="202"/>
    </location>
</feature>
<keyword evidence="4" id="KW-1185">Reference proteome</keyword>
<dbReference type="PROSITE" id="PS51257">
    <property type="entry name" value="PROKAR_LIPOPROTEIN"/>
    <property type="match status" value="1"/>
</dbReference>
<dbReference type="InterPro" id="IPR005586">
    <property type="entry name" value="ABC_trans_aux"/>
</dbReference>
<reference evidence="3" key="1">
    <citation type="submission" date="2022-05" db="EMBL/GenBank/DDBJ databases">
        <title>An RpoN-dependent PEP-CTERM gene is involved in floc formation of an Aquincola tertiaricarbonis strain.</title>
        <authorList>
            <person name="Qiu D."/>
            <person name="Xia M."/>
        </authorList>
    </citation>
    <scope>NUCLEOTIDE SEQUENCE</scope>
    <source>
        <strain evidence="3">RN12</strain>
    </source>
</reference>
<accession>A0ABY4S6Z8</accession>
<gene>
    <name evidence="3" type="ORF">MW290_26780</name>
</gene>
<dbReference type="RefSeq" id="WP_250197406.1">
    <property type="nucleotide sequence ID" value="NZ_CP097636.1"/>
</dbReference>
<evidence type="ECO:0000256" key="1">
    <source>
        <dbReference type="SAM" id="SignalP"/>
    </source>
</evidence>
<keyword evidence="1" id="KW-0732">Signal</keyword>
<dbReference type="SUPFAM" id="SSF159594">
    <property type="entry name" value="XCC0632-like"/>
    <property type="match status" value="1"/>
</dbReference>
<sequence>MTPRPLLAAGALAAALLLAGCAGSPPPSWHSVLPADAQPAAGGATPAPAAARVATLQVGRISVPDAVDRSSLVVATGTGLTVQEGQRWIEPVKAQLPRALALLLSDRMPGTAVTAWPAGVGGTPQWRLVADVQRFDLSAAPAQARLRVVWTLRPGDPNAGVAGPAATPQVFDVTVPATGGDDPAALVAAMRAALARWADVVARASGS</sequence>
<feature type="chain" id="PRO_5045385910" evidence="1">
    <location>
        <begin position="25"/>
        <end position="207"/>
    </location>
</feature>